<evidence type="ECO:0000256" key="5">
    <source>
        <dbReference type="SAM" id="Phobius"/>
    </source>
</evidence>
<dbReference type="Pfam" id="PF01380">
    <property type="entry name" value="SIS"/>
    <property type="match status" value="1"/>
</dbReference>
<feature type="transmembrane region" description="Helical" evidence="5">
    <location>
        <begin position="409"/>
        <end position="434"/>
    </location>
</feature>
<evidence type="ECO:0000256" key="4">
    <source>
        <dbReference type="ARBA" id="ARBA00022737"/>
    </source>
</evidence>
<dbReference type="InterPro" id="IPR035490">
    <property type="entry name" value="GlmS/FrlB_SIS"/>
</dbReference>
<sequence length="498" mass="54607">MSVKLPRWAQRLLDKYPEAERPTPDNPVPVWLEEELRYVPLWYHIREATDDPRFAPPYHLIEDIHRQPNLLQETIALRDRLSQIADRIIADGYEHLVFIGCGSAYYTSLFGAFLFQRLTGLTAEGIEAWEFRNYWQPSNRKTIVIAQSATGGSFEVLEGVQHARNEWQLPVLAITNTLDSPLEAIADETVAFPTGQKTGPDICVITTRLMLLYLLAVAIGERKQFNLPLVVQVNEQVATMPEVVGQFLREQENAVQELAQKHAQQSCFFVVGGGPNWFTALEAALKIEEESRTPCRTYQTADYPHMAISLLAPDRTTFVFAPPKPSYERLHTCARMAKVAGSPTIAVIVEGDDQIACDADDVIVVPKLDELMLPIPGTVVSQLFGYCLGVGVNPDTLGTSAVIHWNLSAMATGVGIIVSVGIACIFLHIAAICAKLIRACRIPRPNFGTVGLGFGHIQSPLASPLANRIGFAGPVAVRAMSAIHATSVGGSNSEEESG</sequence>
<keyword evidence="5" id="KW-1133">Transmembrane helix</keyword>
<feature type="domain" description="SIS" evidence="6">
    <location>
        <begin position="84"/>
        <end position="225"/>
    </location>
</feature>
<dbReference type="PROSITE" id="PS51464">
    <property type="entry name" value="SIS"/>
    <property type="match status" value="2"/>
</dbReference>
<proteinExistence type="predicted"/>
<dbReference type="SUPFAM" id="SSF53697">
    <property type="entry name" value="SIS domain"/>
    <property type="match status" value="1"/>
</dbReference>
<dbReference type="InterPro" id="IPR046348">
    <property type="entry name" value="SIS_dom_sf"/>
</dbReference>
<keyword evidence="5" id="KW-0472">Membrane</keyword>
<dbReference type="EC" id="2.6.1.16" evidence="2"/>
<dbReference type="CDD" id="cd05008">
    <property type="entry name" value="SIS_GlmS_GlmD_1"/>
    <property type="match status" value="1"/>
</dbReference>
<dbReference type="PANTHER" id="PTHR10937">
    <property type="entry name" value="GLUCOSAMINE--FRUCTOSE-6-PHOSPHATE AMINOTRANSFERASE, ISOMERIZING"/>
    <property type="match status" value="1"/>
</dbReference>
<keyword evidence="8" id="KW-1185">Reference proteome</keyword>
<keyword evidence="4" id="KW-0677">Repeat</keyword>
<dbReference type="CDD" id="cd05009">
    <property type="entry name" value="SIS_GlmS_GlmD_2"/>
    <property type="match status" value="1"/>
</dbReference>
<comment type="catalytic activity">
    <reaction evidence="1">
        <text>D-fructose 6-phosphate + L-glutamine = D-glucosamine 6-phosphate + L-glutamate</text>
        <dbReference type="Rhea" id="RHEA:13237"/>
        <dbReference type="ChEBI" id="CHEBI:29985"/>
        <dbReference type="ChEBI" id="CHEBI:58359"/>
        <dbReference type="ChEBI" id="CHEBI:58725"/>
        <dbReference type="ChEBI" id="CHEBI:61527"/>
        <dbReference type="EC" id="2.6.1.16"/>
    </reaction>
</comment>
<accession>A0ABT2ERU3</accession>
<protein>
    <recommendedName>
        <fullName evidence="3">Glutamine--fructose-6-phosphate aminotransferase [isomerizing]</fullName>
        <ecNumber evidence="2">2.6.1.16</ecNumber>
    </recommendedName>
</protein>
<name>A0ABT2ERU3_9BACT</name>
<evidence type="ECO:0000259" key="6">
    <source>
        <dbReference type="PROSITE" id="PS51464"/>
    </source>
</evidence>
<evidence type="ECO:0000256" key="1">
    <source>
        <dbReference type="ARBA" id="ARBA00001031"/>
    </source>
</evidence>
<reference evidence="7 8" key="1">
    <citation type="submission" date="2022-08" db="EMBL/GenBank/DDBJ databases">
        <title>Bacterial and archaeal communities from various locations to study Microbial Dark Matter (Phase II).</title>
        <authorList>
            <person name="Stepanauskas R."/>
        </authorList>
    </citation>
    <scope>NUCLEOTIDE SEQUENCE [LARGE SCALE GENOMIC DNA]</scope>
    <source>
        <strain evidence="7 8">PD1</strain>
    </source>
</reference>
<organism evidence="7 8">
    <name type="scientific">Candidatus Fervidibacter sacchari</name>
    <dbReference type="NCBI Taxonomy" id="1448929"/>
    <lineage>
        <taxon>Bacteria</taxon>
        <taxon>Candidatus Fervidibacterota</taxon>
        <taxon>Candidatus Fervidibacter</taxon>
    </lineage>
</organism>
<evidence type="ECO:0000256" key="2">
    <source>
        <dbReference type="ARBA" id="ARBA00012916"/>
    </source>
</evidence>
<dbReference type="Proteomes" id="UP001204798">
    <property type="component" value="Unassembled WGS sequence"/>
</dbReference>
<feature type="domain" description="SIS" evidence="6">
    <location>
        <begin position="254"/>
        <end position="407"/>
    </location>
</feature>
<gene>
    <name evidence="7" type="ORF">M2350_002808</name>
</gene>
<dbReference type="InterPro" id="IPR001347">
    <property type="entry name" value="SIS_dom"/>
</dbReference>
<dbReference type="PANTHER" id="PTHR10937:SF0">
    <property type="entry name" value="GLUTAMINE--FRUCTOSE-6-PHOSPHATE TRANSAMINASE (ISOMERIZING)"/>
    <property type="match status" value="1"/>
</dbReference>
<keyword evidence="5" id="KW-0812">Transmembrane</keyword>
<dbReference type="RefSeq" id="WP_259099369.1">
    <property type="nucleotide sequence ID" value="NZ_CP130454.1"/>
</dbReference>
<evidence type="ECO:0000313" key="8">
    <source>
        <dbReference type="Proteomes" id="UP001204798"/>
    </source>
</evidence>
<evidence type="ECO:0000256" key="3">
    <source>
        <dbReference type="ARBA" id="ARBA00016090"/>
    </source>
</evidence>
<dbReference type="Gene3D" id="3.40.50.10490">
    <property type="entry name" value="Glucose-6-phosphate isomerase like protein, domain 1"/>
    <property type="match status" value="2"/>
</dbReference>
<comment type="caution">
    <text evidence="7">The sequence shown here is derived from an EMBL/GenBank/DDBJ whole genome shotgun (WGS) entry which is preliminary data.</text>
</comment>
<dbReference type="InterPro" id="IPR035466">
    <property type="entry name" value="GlmS/AgaS_SIS"/>
</dbReference>
<evidence type="ECO:0000313" key="7">
    <source>
        <dbReference type="EMBL" id="MCS3920379.1"/>
    </source>
</evidence>
<dbReference type="EMBL" id="JANUCP010000005">
    <property type="protein sequence ID" value="MCS3920379.1"/>
    <property type="molecule type" value="Genomic_DNA"/>
</dbReference>